<accession>A0A7J7H324</accession>
<evidence type="ECO:0000313" key="3">
    <source>
        <dbReference type="Proteomes" id="UP000593564"/>
    </source>
</evidence>
<dbReference type="AlphaFoldDB" id="A0A7J7H324"/>
<keyword evidence="1" id="KW-1133">Transmembrane helix</keyword>
<feature type="transmembrane region" description="Helical" evidence="1">
    <location>
        <begin position="20"/>
        <end position="40"/>
    </location>
</feature>
<evidence type="ECO:0000256" key="1">
    <source>
        <dbReference type="SAM" id="Phobius"/>
    </source>
</evidence>
<reference evidence="3" key="1">
    <citation type="journal article" date="2020" name="Nat. Commun.">
        <title>Genome assembly of wild tea tree DASZ reveals pedigree and selection history of tea varieties.</title>
        <authorList>
            <person name="Zhang W."/>
            <person name="Zhang Y."/>
            <person name="Qiu H."/>
            <person name="Guo Y."/>
            <person name="Wan H."/>
            <person name="Zhang X."/>
            <person name="Scossa F."/>
            <person name="Alseekh S."/>
            <person name="Zhang Q."/>
            <person name="Wang P."/>
            <person name="Xu L."/>
            <person name="Schmidt M.H."/>
            <person name="Jia X."/>
            <person name="Li D."/>
            <person name="Zhu A."/>
            <person name="Guo F."/>
            <person name="Chen W."/>
            <person name="Ni D."/>
            <person name="Usadel B."/>
            <person name="Fernie A.R."/>
            <person name="Wen W."/>
        </authorList>
    </citation>
    <scope>NUCLEOTIDE SEQUENCE [LARGE SCALE GENOMIC DNA]</scope>
    <source>
        <strain evidence="3">cv. G240</strain>
    </source>
</reference>
<keyword evidence="1" id="KW-0472">Membrane</keyword>
<dbReference type="EMBL" id="JACBKZ010000007">
    <property type="protein sequence ID" value="KAF5946955.1"/>
    <property type="molecule type" value="Genomic_DNA"/>
</dbReference>
<proteinExistence type="predicted"/>
<name>A0A7J7H324_CAMSI</name>
<comment type="caution">
    <text evidence="2">The sequence shown here is derived from an EMBL/GenBank/DDBJ whole genome shotgun (WGS) entry which is preliminary data.</text>
</comment>
<evidence type="ECO:0000313" key="2">
    <source>
        <dbReference type="EMBL" id="KAF5946955.1"/>
    </source>
</evidence>
<keyword evidence="1" id="KW-0812">Transmembrane</keyword>
<dbReference type="Proteomes" id="UP000593564">
    <property type="component" value="Unassembled WGS sequence"/>
</dbReference>
<reference evidence="2 3" key="2">
    <citation type="submission" date="2020-07" db="EMBL/GenBank/DDBJ databases">
        <title>Genome assembly of wild tea tree DASZ reveals pedigree and selection history of tea varieties.</title>
        <authorList>
            <person name="Zhang W."/>
        </authorList>
    </citation>
    <scope>NUCLEOTIDE SEQUENCE [LARGE SCALE GENOMIC DNA]</scope>
    <source>
        <strain evidence="3">cv. G240</strain>
        <tissue evidence="2">Leaf</tissue>
    </source>
</reference>
<protein>
    <submittedName>
        <fullName evidence="2">Uncharacterized protein</fullName>
    </submittedName>
</protein>
<gene>
    <name evidence="2" type="ORF">HYC85_017183</name>
</gene>
<organism evidence="2 3">
    <name type="scientific">Camellia sinensis</name>
    <name type="common">Tea plant</name>
    <name type="synonym">Thea sinensis</name>
    <dbReference type="NCBI Taxonomy" id="4442"/>
    <lineage>
        <taxon>Eukaryota</taxon>
        <taxon>Viridiplantae</taxon>
        <taxon>Streptophyta</taxon>
        <taxon>Embryophyta</taxon>
        <taxon>Tracheophyta</taxon>
        <taxon>Spermatophyta</taxon>
        <taxon>Magnoliopsida</taxon>
        <taxon>eudicotyledons</taxon>
        <taxon>Gunneridae</taxon>
        <taxon>Pentapetalae</taxon>
        <taxon>asterids</taxon>
        <taxon>Ericales</taxon>
        <taxon>Theaceae</taxon>
        <taxon>Camellia</taxon>
    </lineage>
</organism>
<keyword evidence="3" id="KW-1185">Reference proteome</keyword>
<feature type="transmembrane region" description="Helical" evidence="1">
    <location>
        <begin position="52"/>
        <end position="70"/>
    </location>
</feature>
<sequence length="82" mass="9931">MRYKLMSFKLLENVVNMRRLTLPLTGGTTTLFLPVVKFAIFDSFSASILFPMYMYMYIVALFMFSVECIWRERERERERERV</sequence>